<organism evidence="4 5">
    <name type="scientific">Shinella curvata</name>
    <dbReference type="NCBI Taxonomy" id="1817964"/>
    <lineage>
        <taxon>Bacteria</taxon>
        <taxon>Pseudomonadati</taxon>
        <taxon>Pseudomonadota</taxon>
        <taxon>Alphaproteobacteria</taxon>
        <taxon>Hyphomicrobiales</taxon>
        <taxon>Rhizobiaceae</taxon>
        <taxon>Shinella</taxon>
    </lineage>
</organism>
<name>A0ABT8XB67_9HYPH</name>
<dbReference type="InterPro" id="IPR002220">
    <property type="entry name" value="DapA-like"/>
</dbReference>
<dbReference type="Gene3D" id="3.20.20.70">
    <property type="entry name" value="Aldolase class I"/>
    <property type="match status" value="1"/>
</dbReference>
<keyword evidence="2 3" id="KW-0456">Lyase</keyword>
<sequence>MSLFKGLSAFPITPADASGRVDIDALGRLLLRIRDAEADSVGLLGSTGGYAFLTGEERLRAMDAAMNAVGGAIPVIVGVGAIRTSDAQTLAKAAKIAGADGLLLAPVSYAPLTEEEVYAHFAAVAEAGQLPLCIYNNPGTTKFVFTNSLIAKLSKVANIAAVKMPLPAQDDFEGELEYLRGHTPTTFRIGYSGDSGAAPSLLAGGDAWYSVVGGLLPVQALALTRAAQSGDRARTGEIDEAFQPLWALFRQFGSFRVMYTIADVLGLCKVDPPLPVLPIPETAREQVRVAITELQRRVPG</sequence>
<protein>
    <submittedName>
        <fullName evidence="4">Dihydrodipicolinate synthase family protein</fullName>
    </submittedName>
</protein>
<dbReference type="PRINTS" id="PR00146">
    <property type="entry name" value="DHPICSNTHASE"/>
</dbReference>
<evidence type="ECO:0000313" key="5">
    <source>
        <dbReference type="Proteomes" id="UP001177080"/>
    </source>
</evidence>
<evidence type="ECO:0000256" key="1">
    <source>
        <dbReference type="ARBA" id="ARBA00007592"/>
    </source>
</evidence>
<dbReference type="Proteomes" id="UP001177080">
    <property type="component" value="Unassembled WGS sequence"/>
</dbReference>
<dbReference type="PANTHER" id="PTHR12128">
    <property type="entry name" value="DIHYDRODIPICOLINATE SYNTHASE"/>
    <property type="match status" value="1"/>
</dbReference>
<dbReference type="EMBL" id="WHSC02000002">
    <property type="protein sequence ID" value="MDO6120969.1"/>
    <property type="molecule type" value="Genomic_DNA"/>
</dbReference>
<accession>A0ABT8XB67</accession>
<dbReference type="InterPro" id="IPR013785">
    <property type="entry name" value="Aldolase_TIM"/>
</dbReference>
<dbReference type="SMART" id="SM01130">
    <property type="entry name" value="DHDPS"/>
    <property type="match status" value="1"/>
</dbReference>
<evidence type="ECO:0000256" key="3">
    <source>
        <dbReference type="PIRNR" id="PIRNR001365"/>
    </source>
</evidence>
<reference evidence="4" key="1">
    <citation type="submission" date="2022-04" db="EMBL/GenBank/DDBJ databases">
        <title>Shinella lacus sp. nov., a novel member of the genus Shinella from water.</title>
        <authorList>
            <person name="Deng Y."/>
        </authorList>
    </citation>
    <scope>NUCLEOTIDE SEQUENCE</scope>
    <source>
        <strain evidence="4">JCM 31239</strain>
    </source>
</reference>
<evidence type="ECO:0000313" key="4">
    <source>
        <dbReference type="EMBL" id="MDO6120969.1"/>
    </source>
</evidence>
<comment type="similarity">
    <text evidence="1 3">Belongs to the DapA family.</text>
</comment>
<keyword evidence="5" id="KW-1185">Reference proteome</keyword>
<evidence type="ECO:0000256" key="2">
    <source>
        <dbReference type="ARBA" id="ARBA00023239"/>
    </source>
</evidence>
<gene>
    <name evidence="4" type="ORF">GB928_007220</name>
</gene>
<dbReference type="RefSeq" id="WP_244761602.1">
    <property type="nucleotide sequence ID" value="NZ_JALJCJ010000004.1"/>
</dbReference>
<proteinExistence type="inferred from homology"/>
<dbReference type="PANTHER" id="PTHR12128:SF66">
    <property type="entry name" value="4-HYDROXY-2-OXOGLUTARATE ALDOLASE, MITOCHONDRIAL"/>
    <property type="match status" value="1"/>
</dbReference>
<dbReference type="CDD" id="cd00408">
    <property type="entry name" value="DHDPS-like"/>
    <property type="match status" value="1"/>
</dbReference>
<dbReference type="PIRSF" id="PIRSF001365">
    <property type="entry name" value="DHDPS"/>
    <property type="match status" value="1"/>
</dbReference>
<dbReference type="SUPFAM" id="SSF51569">
    <property type="entry name" value="Aldolase"/>
    <property type="match status" value="1"/>
</dbReference>
<dbReference type="Pfam" id="PF00701">
    <property type="entry name" value="DHDPS"/>
    <property type="match status" value="1"/>
</dbReference>
<comment type="caution">
    <text evidence="4">The sequence shown here is derived from an EMBL/GenBank/DDBJ whole genome shotgun (WGS) entry which is preliminary data.</text>
</comment>